<dbReference type="InterPro" id="IPR027417">
    <property type="entry name" value="P-loop_NTPase"/>
</dbReference>
<dbReference type="InterPro" id="IPR041679">
    <property type="entry name" value="DNA2/NAM7-like_C"/>
</dbReference>
<reference evidence="4" key="1">
    <citation type="submission" date="2023-10" db="EMBL/GenBank/DDBJ databases">
        <authorList>
            <person name="Chen Y."/>
            <person name="Shah S."/>
            <person name="Dougan E. K."/>
            <person name="Thang M."/>
            <person name="Chan C."/>
        </authorList>
    </citation>
    <scope>NUCLEOTIDE SEQUENCE [LARGE SCALE GENOMIC DNA]</scope>
</reference>
<name>A0ABN9SNL6_9DINO</name>
<comment type="caution">
    <text evidence="4">The sequence shown here is derived from an EMBL/GenBank/DDBJ whole genome shotgun (WGS) entry which is preliminary data.</text>
</comment>
<dbReference type="Pfam" id="PF13087">
    <property type="entry name" value="AAA_12"/>
    <property type="match status" value="1"/>
</dbReference>
<feature type="coiled-coil region" evidence="1">
    <location>
        <begin position="1873"/>
        <end position="1908"/>
    </location>
</feature>
<keyword evidence="5" id="KW-1185">Reference proteome</keyword>
<feature type="region of interest" description="Disordered" evidence="2">
    <location>
        <begin position="1785"/>
        <end position="1808"/>
    </location>
</feature>
<proteinExistence type="predicted"/>
<dbReference type="InterPro" id="IPR041677">
    <property type="entry name" value="DNA2/NAM7_AAA_11"/>
</dbReference>
<evidence type="ECO:0000256" key="2">
    <source>
        <dbReference type="SAM" id="MobiDB-lite"/>
    </source>
</evidence>
<accession>A0ABN9SNL6</accession>
<dbReference type="PANTHER" id="PTHR10887">
    <property type="entry name" value="DNA2/NAM7 HELICASE FAMILY"/>
    <property type="match status" value="1"/>
</dbReference>
<protein>
    <recommendedName>
        <fullName evidence="3">AAA+ ATPase domain-containing protein</fullName>
    </recommendedName>
</protein>
<feature type="coiled-coil region" evidence="1">
    <location>
        <begin position="1647"/>
        <end position="1674"/>
    </location>
</feature>
<feature type="region of interest" description="Disordered" evidence="2">
    <location>
        <begin position="802"/>
        <end position="823"/>
    </location>
</feature>
<dbReference type="Pfam" id="PF13086">
    <property type="entry name" value="AAA_11"/>
    <property type="match status" value="2"/>
</dbReference>
<dbReference type="PANTHER" id="PTHR10887:SF341">
    <property type="entry name" value="NFX1-TYPE ZINC FINGER-CONTAINING PROTEIN 1"/>
    <property type="match status" value="1"/>
</dbReference>
<dbReference type="InterPro" id="IPR047187">
    <property type="entry name" value="SF1_C_Upf1"/>
</dbReference>
<gene>
    <name evidence="4" type="ORF">PCOR1329_LOCUS31131</name>
</gene>
<dbReference type="SMART" id="SM00382">
    <property type="entry name" value="AAA"/>
    <property type="match status" value="1"/>
</dbReference>
<evidence type="ECO:0000313" key="5">
    <source>
        <dbReference type="Proteomes" id="UP001189429"/>
    </source>
</evidence>
<evidence type="ECO:0000256" key="1">
    <source>
        <dbReference type="SAM" id="Coils"/>
    </source>
</evidence>
<evidence type="ECO:0000313" key="4">
    <source>
        <dbReference type="EMBL" id="CAK0833418.1"/>
    </source>
</evidence>
<dbReference type="InterPro" id="IPR003593">
    <property type="entry name" value="AAA+_ATPase"/>
</dbReference>
<feature type="domain" description="AAA+ ATPase" evidence="3">
    <location>
        <begin position="1556"/>
        <end position="2009"/>
    </location>
</feature>
<dbReference type="CDD" id="cd06008">
    <property type="entry name" value="NF-X1-zinc-finger"/>
    <property type="match status" value="1"/>
</dbReference>
<dbReference type="Proteomes" id="UP001189429">
    <property type="component" value="Unassembled WGS sequence"/>
</dbReference>
<dbReference type="SUPFAM" id="SSF52540">
    <property type="entry name" value="P-loop containing nucleoside triphosphate hydrolases"/>
    <property type="match status" value="1"/>
</dbReference>
<feature type="compositionally biased region" description="Low complexity" evidence="2">
    <location>
        <begin position="660"/>
        <end position="674"/>
    </location>
</feature>
<dbReference type="EMBL" id="CAUYUJ010012180">
    <property type="protein sequence ID" value="CAK0833418.1"/>
    <property type="molecule type" value="Genomic_DNA"/>
</dbReference>
<keyword evidence="1" id="KW-0175">Coiled coil</keyword>
<feature type="region of interest" description="Disordered" evidence="2">
    <location>
        <begin position="660"/>
        <end position="679"/>
    </location>
</feature>
<dbReference type="Gene3D" id="3.40.50.300">
    <property type="entry name" value="P-loop containing nucleotide triphosphate hydrolases"/>
    <property type="match status" value="3"/>
</dbReference>
<dbReference type="CDD" id="cd18808">
    <property type="entry name" value="SF1_C_Upf1"/>
    <property type="match status" value="1"/>
</dbReference>
<organism evidence="4 5">
    <name type="scientific">Prorocentrum cordatum</name>
    <dbReference type="NCBI Taxonomy" id="2364126"/>
    <lineage>
        <taxon>Eukaryota</taxon>
        <taxon>Sar</taxon>
        <taxon>Alveolata</taxon>
        <taxon>Dinophyceae</taxon>
        <taxon>Prorocentrales</taxon>
        <taxon>Prorocentraceae</taxon>
        <taxon>Prorocentrum</taxon>
    </lineage>
</organism>
<feature type="compositionally biased region" description="Acidic residues" evidence="2">
    <location>
        <begin position="1792"/>
        <end position="1803"/>
    </location>
</feature>
<sequence>MTSEWRWPPPSAGSRPSWRLGEPLGTYSLNDNFEQAFDEAGLKRFDAGAAGQPQNVFDGFTEEAYALYQARRAAYEGSSRPLDDMLRWHDRHADQPALAGCRLALTRALLVKILRSPSDRHGGWKAVAVRRGATVFLAEVAEPSRKGGDSRVLWSGLRFQASLARPAEGAAPAGLAGAKQMVVVPASLSSGGGALSVLVFSGVDCVQEAAGGRACHWLSPEGRRLWVDMACTQWRENARRPGQPFLAPQKALEYILKLEVLEIPSLALGMRDDLGEIRNRPGRLLSAQGIASMTHRQALERDLEACWGSLAEVLFIAAATEFRSVLEFVPAAGKSAGKGESGTLRRRPLNESEEAVFGAGASGTDDTEGPGGGLGEAERQRLVAPSVTPPPQPAAAPEHSQRGERHVAGGGGTGSPSARDAGGGAATRSGLPSGARGAVGADWSIELDDDEDEDDADGEDSEALRGAIRGRLESVVVLLPEGSVDDAVSTMLSNFVEDHGRYLVTAEVVRASRFGAQDGDGLLVQVRAPLGIARDPLLLLGGILAEATGEAEAPVLRVRQLEIPQAEHAPLGVRALATTCGLRVVRGGADGLETNDLILAVGGELLRGSPGSVGARFRELARPGASVTVARSMPAPWIFGDVGSLGLGAEAATTWWNIGEPQQSQQSGSPGKRPQLTDGGKFEGEVVKVMADRNFGFVREGHVGAGELFFSLDTVQGTAGLPLCPGDLVSGVRQIEQSGRARAGRLVAVALRSRQRRAAEVFDHVEKLLGQLEDEQHQREAVLYATSSPAFWSRVVEDLAEAEREGPAAADGHEDTNPDVRQNRDDLGRLAARVADKLQDKIADLPCQSQELSVSQVFFTQGDISPKFGAGGSFATLIGHLLQGKITLRDPRLELMVVRLGGRYRSLNNRRLYNLKQFQKDCCPHEDIKVPARVYKLCRVTARVILSFCLARKVSMIRARQAALETIVADADAHARAVESTATRVQLGGVLFLGLHLGLDSPHPLVAIVDGAVVALDDAHCGWKSARSSAGGYVQARAHPLCPLTMKFLRHCSSENDGVRVAVRLKTVTADWVLSRMFGAALELARRLRAPRVLEAFSAALGPPALAALREDPGGLAEPVVDFCGQLARSCPQAAQAACPVLHGLLAAGRLPADRLFGLFEALASSRAWQHSGAVRWRHTPAVPSCREVGEALAGVARPAALPSVLIDRPYASREAYFDTYFRLLREDAHHGLRESLACLREGQPCEDGSAAPAVFVGCGFADADRADGRLKLQFRIELPPERLRRASRHWMYRNLVILLAGQGAFVERALLMRHESSGGRAMVWLECCDRAAPGGWTRVLLDALRQGVLLVFSPTYFYPFEPVLKALQLAEEEPFSFEAELVAGQPSTCSPMALSESVDCSALRSLDGTRPDNGSVLCVCGASASTADFGVEVPGGSAPINVRGLFVASSGKEGHLWVETSGAAPIMVVGAASGLLGDLTLQPRPHPGARLLSPGDAAEVQEGAWLVACYEEEPTVFRVVRKRGCLVGAVALLEDQDVPLRLDPSQREAAAYALRNRVALIQGPPGTGKTLLGHALLEMLLPRRVLVVTYKNHCLDEFLLKCEKSSFVRIGGSRHPELDERNLRSLKRSLLSPEGRKKRQEESPAEVQLRIRHMRLRDEVQQLRARARGLLRSSAAALELSAEVFLRSTTNEQLALFLGRPAFQRMQAEVRRKAGDQHPVSCWFSFIRDGAGAEAGPELAALHQRQRAQVEDLLLQWLPPASLFASASSDAPASPHFAAWSAAAAASGGDAQDEPEEVEEEVDGRQQFAKEHLRASASELSEVVTFQPSGRWPLLAADGGPADEGREARLARSAQLWRLSQEDRAAVVQTWLRQAQDRAAEWLEAVLEELREAAQELAEVERLVELDVLGGVSIVGMTVTGASIHVELIRRWRPEVVLVEEAAEVLEPMVMALLGSSVKHLIQIGDHFQLPPRVENHELQVGHFFATSQMERLIGLKFPHRSLCAQGRMLPSMLDLVAPRYLRANVQLTTNMSAVLAAGLEPPPFLGSEVFWWDCRGTMTAGRSKRNEEEAGRALALAFYIVAQGVEPSRVTILAAYLGQAGLLRSRLAQEFPALRRRLGLGEELRQVSAEVPEELLRDGQLTVPKPKPAAQVFASEIAGSGSRQQGAAELRDVTGRPISPGVYSASAKDAKGVRSLTPISILEEDAIKVHTVDRYQGDENDYVIVSFVRSESECGDEPQTIGFLGTPEGGNRLLVALSRARRGLYLIGNSQWLEAARGKTDHWKELFSTLRGKGWMGASLVLRCPRHPERTLEAKRPADIDFAPCRQPCGAQMGCGVEGHVCPRPCHAPEFLHSAGACRVPVSASYSCGEEPKHVFEMLCYQAQSAHHFRCPFTEVSACERCPQHVLKRLCGSPLAPCVAPCELTVEGCGHQCQELCCMPCTTQPKCRAMRAFSCPQADGHRKIMAMCCEGSPEGRCGAALAQRCLSACARRLPCGHPCPHRCGEACPEQCPAPCALSLPCGHPCAAPCGAPCQCRAEVEVPGGCPRRGHRVLAACGEEATALCAEACGEELGCGHRCRGACGPCRRDGHPVCQQKCKRLLPCGHRCRGKCDERCDPGGCRKTCGADLPCGHRCAGVCGACVQSGCHAECKRCRPKASSQSA</sequence>
<evidence type="ECO:0000259" key="3">
    <source>
        <dbReference type="SMART" id="SM00382"/>
    </source>
</evidence>
<dbReference type="InterPro" id="IPR045055">
    <property type="entry name" value="DNA2/NAM7-like"/>
</dbReference>
<feature type="region of interest" description="Disordered" evidence="2">
    <location>
        <begin position="333"/>
        <end position="438"/>
    </location>
</feature>